<gene>
    <name evidence="1" type="ORF">H9K75_20970</name>
</gene>
<protein>
    <submittedName>
        <fullName evidence="1">Uncharacterized protein</fullName>
    </submittedName>
</protein>
<dbReference type="KEGG" id="daer:H9K75_20970"/>
<dbReference type="EMBL" id="CP060783">
    <property type="protein sequence ID" value="QNP48395.1"/>
    <property type="molecule type" value="Genomic_DNA"/>
</dbReference>
<keyword evidence="2" id="KW-1185">Reference proteome</keyword>
<sequence length="86" mass="10530">MRTFNEIYRQMKHYPAFNYKPQNSTGVVTNMGCFLNELREVEFKDMTETVFRFALMEYNETAKKFNLKNEKRTFKEFLEDCYNKLK</sequence>
<proteinExistence type="predicted"/>
<dbReference type="RefSeq" id="WP_187723993.1">
    <property type="nucleotide sequence ID" value="NZ_CP060783.1"/>
</dbReference>
<dbReference type="AlphaFoldDB" id="A0A7H0GJC9"/>
<accession>A0A7H0GJC9</accession>
<evidence type="ECO:0000313" key="1">
    <source>
        <dbReference type="EMBL" id="QNP48395.1"/>
    </source>
</evidence>
<dbReference type="Proteomes" id="UP000516028">
    <property type="component" value="Chromosome"/>
</dbReference>
<evidence type="ECO:0000313" key="2">
    <source>
        <dbReference type="Proteomes" id="UP000516028"/>
    </source>
</evidence>
<name>A0A7H0GJC9_9BURK</name>
<organism evidence="1 2">
    <name type="scientific">Diaphorobacter aerolatus</name>
    <dbReference type="NCBI Taxonomy" id="1288495"/>
    <lineage>
        <taxon>Bacteria</taxon>
        <taxon>Pseudomonadati</taxon>
        <taxon>Pseudomonadota</taxon>
        <taxon>Betaproteobacteria</taxon>
        <taxon>Burkholderiales</taxon>
        <taxon>Comamonadaceae</taxon>
        <taxon>Diaphorobacter</taxon>
    </lineage>
</organism>
<reference evidence="1 2" key="1">
    <citation type="submission" date="2020-08" db="EMBL/GenBank/DDBJ databases">
        <title>Genome sequence of Diaphorobacter aerolatus KACC 16536T.</title>
        <authorList>
            <person name="Hyun D.-W."/>
            <person name="Bae J.-W."/>
        </authorList>
    </citation>
    <scope>NUCLEOTIDE SEQUENCE [LARGE SCALE GENOMIC DNA]</scope>
    <source>
        <strain evidence="1 2">KACC 16536</strain>
    </source>
</reference>